<proteinExistence type="predicted"/>
<dbReference type="AlphaFoldDB" id="A0AAP0HT25"/>
<reference evidence="5 6" key="1">
    <citation type="submission" date="2024-01" db="EMBL/GenBank/DDBJ databases">
        <title>Genome assemblies of Stephania.</title>
        <authorList>
            <person name="Yang L."/>
        </authorList>
    </citation>
    <scope>NUCLEOTIDE SEQUENCE [LARGE SCALE GENOMIC DNA]</scope>
    <source>
        <strain evidence="5">QJT</strain>
        <tissue evidence="5">Leaf</tissue>
    </source>
</reference>
<dbReference type="PANTHER" id="PTHR33138">
    <property type="entry name" value="OS01G0690200 PROTEIN"/>
    <property type="match status" value="1"/>
</dbReference>
<evidence type="ECO:0000256" key="3">
    <source>
        <dbReference type="SAM" id="SignalP"/>
    </source>
</evidence>
<accession>A0AAP0HT25</accession>
<keyword evidence="2 3" id="KW-0732">Signal</keyword>
<evidence type="ECO:0000313" key="5">
    <source>
        <dbReference type="EMBL" id="KAK9096192.1"/>
    </source>
</evidence>
<dbReference type="InterPro" id="IPR025287">
    <property type="entry name" value="WAK_GUB"/>
</dbReference>
<gene>
    <name evidence="5" type="ORF">Sjap_021689</name>
</gene>
<evidence type="ECO:0000313" key="6">
    <source>
        <dbReference type="Proteomes" id="UP001417504"/>
    </source>
</evidence>
<sequence>MKLILLLAVVAAAAVVVGDAGDHEDHQCEPWSCGDLHNISYPFSLKGDPRNNCGHPEYELACENNRTILYLYHGIYYVLSINYHNLTMRVVDTGLQPHNCSSLPRHSLTRYNFTNLQDPYQLDYSNYGPPFVFVNCEINGVVSPDDSGYVDTSTPCINTSSSPKNLRNYSSTHYVVWSSDPGDIKDGCTIEFMYAASSTPETRFSTSIKNKTYYYIHREMLKGVELSWSNLLCLPCFHRGRKYDCDVDTNQLNGLSTPFTCYRRCIKSSQSIACA</sequence>
<feature type="signal peptide" evidence="3">
    <location>
        <begin position="1"/>
        <end position="20"/>
    </location>
</feature>
<comment type="caution">
    <text evidence="5">The sequence shown here is derived from an EMBL/GenBank/DDBJ whole genome shotgun (WGS) entry which is preliminary data.</text>
</comment>
<evidence type="ECO:0000256" key="1">
    <source>
        <dbReference type="ARBA" id="ARBA00004167"/>
    </source>
</evidence>
<dbReference type="Pfam" id="PF13947">
    <property type="entry name" value="GUB_WAK_bind"/>
    <property type="match status" value="1"/>
</dbReference>
<dbReference type="Proteomes" id="UP001417504">
    <property type="component" value="Unassembled WGS sequence"/>
</dbReference>
<protein>
    <recommendedName>
        <fullName evidence="4">Wall-associated receptor kinase galacturonan-binding domain-containing protein</fullName>
    </recommendedName>
</protein>
<organism evidence="5 6">
    <name type="scientific">Stephania japonica</name>
    <dbReference type="NCBI Taxonomy" id="461633"/>
    <lineage>
        <taxon>Eukaryota</taxon>
        <taxon>Viridiplantae</taxon>
        <taxon>Streptophyta</taxon>
        <taxon>Embryophyta</taxon>
        <taxon>Tracheophyta</taxon>
        <taxon>Spermatophyta</taxon>
        <taxon>Magnoliopsida</taxon>
        <taxon>Ranunculales</taxon>
        <taxon>Menispermaceae</taxon>
        <taxon>Menispermoideae</taxon>
        <taxon>Cissampelideae</taxon>
        <taxon>Stephania</taxon>
    </lineage>
</organism>
<evidence type="ECO:0000259" key="4">
    <source>
        <dbReference type="Pfam" id="PF13947"/>
    </source>
</evidence>
<dbReference type="GO" id="GO:0030247">
    <property type="term" value="F:polysaccharide binding"/>
    <property type="evidence" value="ECO:0007669"/>
    <property type="project" value="InterPro"/>
</dbReference>
<feature type="domain" description="Wall-associated receptor kinase galacturonan-binding" evidence="4">
    <location>
        <begin position="28"/>
        <end position="92"/>
    </location>
</feature>
<dbReference type="PANTHER" id="PTHR33138:SF30">
    <property type="entry name" value="LEAF RUST 10 DISEASE-RESISTANCE LOCUS RECEPTOR-LIKE PROTEIN KINASE-LIKE 2.7"/>
    <property type="match status" value="1"/>
</dbReference>
<comment type="subcellular location">
    <subcellularLocation>
        <location evidence="1">Membrane</location>
        <topology evidence="1">Single-pass membrane protein</topology>
    </subcellularLocation>
</comment>
<name>A0AAP0HT25_9MAGN</name>
<evidence type="ECO:0000256" key="2">
    <source>
        <dbReference type="ARBA" id="ARBA00022729"/>
    </source>
</evidence>
<feature type="chain" id="PRO_5042932629" description="Wall-associated receptor kinase galacturonan-binding domain-containing protein" evidence="3">
    <location>
        <begin position="21"/>
        <end position="275"/>
    </location>
</feature>
<dbReference type="EMBL" id="JBBNAE010000009">
    <property type="protein sequence ID" value="KAK9096192.1"/>
    <property type="molecule type" value="Genomic_DNA"/>
</dbReference>
<dbReference type="GO" id="GO:0016020">
    <property type="term" value="C:membrane"/>
    <property type="evidence" value="ECO:0007669"/>
    <property type="project" value="UniProtKB-SubCell"/>
</dbReference>
<keyword evidence="6" id="KW-1185">Reference proteome</keyword>